<dbReference type="EMBL" id="FMVN01000020">
    <property type="protein sequence ID" value="SCY79479.1"/>
    <property type="molecule type" value="Genomic_DNA"/>
</dbReference>
<reference evidence="2 4" key="3">
    <citation type="submission" date="2016-10" db="EMBL/GenBank/DDBJ databases">
        <authorList>
            <person name="Varghese N."/>
            <person name="Submissions S."/>
        </authorList>
    </citation>
    <scope>NUCLEOTIDE SEQUENCE [LARGE SCALE GENOMIC DNA]</scope>
    <source>
        <strain evidence="2 4">ATCC 33218</strain>
    </source>
</reference>
<dbReference type="HOGENOM" id="CLU_072809_0_0_6"/>
<organism evidence="1 3">
    <name type="scientific">Legionella micdadei</name>
    <name type="common">Tatlockia micdadei</name>
    <dbReference type="NCBI Taxonomy" id="451"/>
    <lineage>
        <taxon>Bacteria</taxon>
        <taxon>Pseudomonadati</taxon>
        <taxon>Pseudomonadota</taxon>
        <taxon>Gammaproteobacteria</taxon>
        <taxon>Legionellales</taxon>
        <taxon>Legionellaceae</taxon>
        <taxon>Legionella</taxon>
    </lineage>
</organism>
<name>A0A098GDH8_LEGMI</name>
<evidence type="ECO:0000313" key="3">
    <source>
        <dbReference type="Proteomes" id="UP000032414"/>
    </source>
</evidence>
<dbReference type="PATRIC" id="fig|451.8.peg.469"/>
<gene>
    <name evidence="1" type="ORF">LMI_0747</name>
    <name evidence="2" type="ORF">SAMN02982997_02950</name>
</gene>
<protein>
    <submittedName>
        <fullName evidence="1">Uncharacterized protein</fullName>
    </submittedName>
</protein>
<evidence type="ECO:0000313" key="1">
    <source>
        <dbReference type="EMBL" id="CEG60070.1"/>
    </source>
</evidence>
<reference evidence="3" key="1">
    <citation type="submission" date="2014-09" db="EMBL/GenBank/DDBJ databases">
        <authorList>
            <person name="Gomez-Valero L."/>
        </authorList>
    </citation>
    <scope>NUCLEOTIDE SEQUENCE [LARGE SCALE GENOMIC DNA]</scope>
    <source>
        <strain evidence="3">ATCC33218</strain>
    </source>
</reference>
<dbReference type="AlphaFoldDB" id="A0A098GDH8"/>
<keyword evidence="4" id="KW-1185">Reference proteome</keyword>
<dbReference type="KEGG" id="tmc:LMI_0747"/>
<dbReference type="Proteomes" id="UP000032414">
    <property type="component" value="Chromosome I"/>
</dbReference>
<accession>A0A098GDH8</accession>
<dbReference type="OrthoDB" id="7357206at2"/>
<evidence type="ECO:0000313" key="2">
    <source>
        <dbReference type="EMBL" id="SCY79479.1"/>
    </source>
</evidence>
<evidence type="ECO:0000313" key="4">
    <source>
        <dbReference type="Proteomes" id="UP000182998"/>
    </source>
</evidence>
<dbReference type="EMBL" id="LN614830">
    <property type="protein sequence ID" value="CEG60070.1"/>
    <property type="molecule type" value="Genomic_DNA"/>
</dbReference>
<dbReference type="Proteomes" id="UP000182998">
    <property type="component" value="Unassembled WGS sequence"/>
</dbReference>
<reference evidence="1" key="2">
    <citation type="submission" date="2014-09" db="EMBL/GenBank/DDBJ databases">
        <authorList>
            <person name="GOMEZ-VALERO Laura"/>
        </authorList>
    </citation>
    <scope>NUCLEOTIDE SEQUENCE</scope>
    <source>
        <strain evidence="1">ATCC33218</strain>
    </source>
</reference>
<sequence>MITPVSPTYLKQEAKKLKKSHGLLMSNALDEISKKYGFSNYRHYLNIYESNLKQSRSTKEILLKNISLEKDMTKRVELAIQFIQSVKIPLRDLLDILEQFQHSAKAIQMICKKLNVMKSEIQKFLLNYFFTDEGQYEINFRASNFVAKEISVTNLTYEIQNGMLYVDGNYNLTTEFEFELDKNDPISEDDRFKNRRFDGSFGVEIHRDKKINFVHFDMSMDNGLIPMHGFTEMEVEDYYKNFPDERGRFDDMLVFDNSDYKHIKNCLSNKEPLTGKSLEIALELVDVHGDDEHSIFVRNIGTKMKAGLELDEYEHHIIVDVLMLHAQLGS</sequence>
<dbReference type="RefSeq" id="WP_045098540.1">
    <property type="nucleotide sequence ID" value="NZ_CP020614.1"/>
</dbReference>
<proteinExistence type="predicted"/>